<feature type="transmembrane region" description="Helical" evidence="14">
    <location>
        <begin position="341"/>
        <end position="359"/>
    </location>
</feature>
<dbReference type="GO" id="GO:0006488">
    <property type="term" value="P:dolichol-linked oligosaccharide biosynthetic process"/>
    <property type="evidence" value="ECO:0007669"/>
    <property type="project" value="InterPro"/>
</dbReference>
<sequence>MGRIAVASAVVLWLIPISILVNQIVPSPDMAYSSWEQFLLLRTRAPLQFYASPMEFWPFYVAFLFMRYSCILDRLSMKKRQHCKLWLFLYILYTDVASLTAVLVMYLLALKKKYLLSSLLGALSVLIRQTNIIWTLFVACTSVIQFAESHNKSGEEIKDMGTSMKNNDLYSSQDNVSVATNLRKRRGNKVITSHKSFTPQTSVPMAHSSGLVDEILDIIVISWNHFWEIFVSLSPFFMVFVAFLGFVYWNGSIVLGAKDAHGVSLHFPQLLYFGLISAIFTAPVQFKKLLKRKLFGPVQLLVALAFGFLSVQFFSIAHPYLLADSRHYTFYLWRKVINYHWSTKYLMIPLYVYSWFSIVDNLG</sequence>
<feature type="transmembrane region" description="Helical" evidence="14">
    <location>
        <begin position="298"/>
        <end position="321"/>
    </location>
</feature>
<comment type="similarity">
    <text evidence="3">Belongs to the ALG10 glucosyltransferase family.</text>
</comment>
<evidence type="ECO:0000256" key="9">
    <source>
        <dbReference type="ARBA" id="ARBA00022824"/>
    </source>
</evidence>
<keyword evidence="15" id="KW-0732">Signal</keyword>
<dbReference type="AlphaFoldDB" id="A0A5A7RAQ4"/>
<comment type="catalytic activity">
    <reaction evidence="13">
        <text>an alpha-D-Glc-(1-&gt;3)-alpha-D-Glc-(1-&gt;3)-alpha-D-Man-(1-&gt;2)-alpha-D-Man-(1-&gt;2)-alpha-D-Man-(1-&gt;3)-[alpha-D-Man-(1-&gt;2)-alpha-D-Man-(1-&gt;3)-[alpha-D-Man-(1-&gt;2)-alpha-D-Man-(1-&gt;6)]-alpha-D-Man-(1-&gt;6)]-beta-D-Man-(1-&gt;4)-beta-D-GlcNAc-(1-&gt;4)-alpha-D-GlcNAc-diphospho-di-trans,poly-cis-dolichol + a di-trans,poly-cis-dolichyl beta-D-glucosyl phosphate = a alpha-D-Glc-(1-&gt;2)-alpha-D-Glc-(1-&gt;3)-alpha-D-Glc-(1-&gt;3)-alpha-D-Man-(1-&gt;2)-alpha-D-Man-(1-&gt;2)-alpha-D-Man-(1-&gt;3)-[alpha-D-Man-(1-&gt;2)-alpha-D-Man-(1-&gt;3)-[alpha-D-Man-(1-&gt;2)-alpha-D-Man-(1-&gt;6)]-alpha-D-Man-(1-&gt;6)]-beta-D-Man-(1-&gt;4)-beta-D-GlcNAc-(1-&gt;4)-alpha-D-GlcNAc-diphospho-di-trans,poly-cis-dolichol + a di-trans,poly-cis-dolichyl phosphate + H(+)</text>
        <dbReference type="Rhea" id="RHEA:29543"/>
        <dbReference type="Rhea" id="RHEA-COMP:19498"/>
        <dbReference type="Rhea" id="RHEA-COMP:19502"/>
        <dbReference type="Rhea" id="RHEA-COMP:19512"/>
        <dbReference type="Rhea" id="RHEA-COMP:19522"/>
        <dbReference type="ChEBI" id="CHEBI:15378"/>
        <dbReference type="ChEBI" id="CHEBI:57525"/>
        <dbReference type="ChEBI" id="CHEBI:57683"/>
        <dbReference type="ChEBI" id="CHEBI:132522"/>
        <dbReference type="ChEBI" id="CHEBI:132523"/>
        <dbReference type="EC" id="2.4.1.256"/>
    </reaction>
    <physiologicalReaction direction="left-to-right" evidence="13">
        <dbReference type="Rhea" id="RHEA:29544"/>
    </physiologicalReaction>
</comment>
<feature type="transmembrane region" description="Helical" evidence="14">
    <location>
        <begin position="87"/>
        <end position="109"/>
    </location>
</feature>
<feature type="transmembrane region" description="Helical" evidence="14">
    <location>
        <begin position="269"/>
        <end position="286"/>
    </location>
</feature>
<evidence type="ECO:0000313" key="17">
    <source>
        <dbReference type="Proteomes" id="UP000325081"/>
    </source>
</evidence>
<dbReference type="Proteomes" id="UP000325081">
    <property type="component" value="Unassembled WGS sequence"/>
</dbReference>
<evidence type="ECO:0000256" key="8">
    <source>
        <dbReference type="ARBA" id="ARBA00022692"/>
    </source>
</evidence>
<evidence type="ECO:0000256" key="14">
    <source>
        <dbReference type="SAM" id="Phobius"/>
    </source>
</evidence>
<evidence type="ECO:0000256" key="11">
    <source>
        <dbReference type="ARBA" id="ARBA00023136"/>
    </source>
</evidence>
<evidence type="ECO:0000256" key="12">
    <source>
        <dbReference type="ARBA" id="ARBA00044727"/>
    </source>
</evidence>
<evidence type="ECO:0000256" key="13">
    <source>
        <dbReference type="ARBA" id="ARBA00048064"/>
    </source>
</evidence>
<dbReference type="PANTHER" id="PTHR12989:SF10">
    <property type="entry name" value="DOL-P-GLC:GLC(2)MAN(9)GLCNAC(2)-PP-DOL ALPHA-1,2-GLUCOSYLTRANSFERASE-RELATED"/>
    <property type="match status" value="1"/>
</dbReference>
<dbReference type="EC" id="2.4.1.256" evidence="4"/>
<evidence type="ECO:0000256" key="6">
    <source>
        <dbReference type="ARBA" id="ARBA00022676"/>
    </source>
</evidence>
<dbReference type="GO" id="GO:0005789">
    <property type="term" value="C:endoplasmic reticulum membrane"/>
    <property type="evidence" value="ECO:0007669"/>
    <property type="project" value="UniProtKB-SubCell"/>
</dbReference>
<keyword evidence="17" id="KW-1185">Reference proteome</keyword>
<reference evidence="17" key="1">
    <citation type="journal article" date="2019" name="Curr. Biol.">
        <title>Genome Sequence of Striga asiatica Provides Insight into the Evolution of Plant Parasitism.</title>
        <authorList>
            <person name="Yoshida S."/>
            <person name="Kim S."/>
            <person name="Wafula E.K."/>
            <person name="Tanskanen J."/>
            <person name="Kim Y.M."/>
            <person name="Honaas L."/>
            <person name="Yang Z."/>
            <person name="Spallek T."/>
            <person name="Conn C.E."/>
            <person name="Ichihashi Y."/>
            <person name="Cheong K."/>
            <person name="Cui S."/>
            <person name="Der J.P."/>
            <person name="Gundlach H."/>
            <person name="Jiao Y."/>
            <person name="Hori C."/>
            <person name="Ishida J.K."/>
            <person name="Kasahara H."/>
            <person name="Kiba T."/>
            <person name="Kim M.S."/>
            <person name="Koo N."/>
            <person name="Laohavisit A."/>
            <person name="Lee Y.H."/>
            <person name="Lumba S."/>
            <person name="McCourt P."/>
            <person name="Mortimer J.C."/>
            <person name="Mutuku J.M."/>
            <person name="Nomura T."/>
            <person name="Sasaki-Sekimoto Y."/>
            <person name="Seto Y."/>
            <person name="Wang Y."/>
            <person name="Wakatake T."/>
            <person name="Sakakibara H."/>
            <person name="Demura T."/>
            <person name="Yamaguchi S."/>
            <person name="Yoneyama K."/>
            <person name="Manabe R.I."/>
            <person name="Nelson D.C."/>
            <person name="Schulman A.H."/>
            <person name="Timko M.P."/>
            <person name="dePamphilis C.W."/>
            <person name="Choi D."/>
            <person name="Shirasu K."/>
        </authorList>
    </citation>
    <scope>NUCLEOTIDE SEQUENCE [LARGE SCALE GENOMIC DNA]</scope>
    <source>
        <strain evidence="17">cv. UVA1</strain>
    </source>
</reference>
<dbReference type="GO" id="GO:0106073">
    <property type="term" value="F:dolichyl pyrophosphate Glc2Man9GlcNAc2 alpha-1,2-glucosyltransferase activity"/>
    <property type="evidence" value="ECO:0007669"/>
    <property type="project" value="UniProtKB-EC"/>
</dbReference>
<accession>A0A5A7RAQ4</accession>
<evidence type="ECO:0000256" key="15">
    <source>
        <dbReference type="SAM" id="SignalP"/>
    </source>
</evidence>
<keyword evidence="10 14" id="KW-1133">Transmembrane helix</keyword>
<feature type="chain" id="PRO_5023058039" description="Dol-P-Glc:Glc(2)Man(9)GlcNAc(2)-PP-Dol alpha-1,2-glucosyltransferase" evidence="15">
    <location>
        <begin position="24"/>
        <end position="363"/>
    </location>
</feature>
<comment type="caution">
    <text evidence="16">The sequence shown here is derived from an EMBL/GenBank/DDBJ whole genome shotgun (WGS) entry which is preliminary data.</text>
</comment>
<dbReference type="PANTHER" id="PTHR12989">
    <property type="entry name" value="ALPHA-1,2-GLUCOSYLTRANSFERASE ALG10"/>
    <property type="match status" value="1"/>
</dbReference>
<keyword evidence="7 16" id="KW-0808">Transferase</keyword>
<feature type="signal peptide" evidence="15">
    <location>
        <begin position="1"/>
        <end position="23"/>
    </location>
</feature>
<comment type="subcellular location">
    <subcellularLocation>
        <location evidence="1">Endoplasmic reticulum membrane</location>
        <topology evidence="1">Multi-pass membrane protein</topology>
    </subcellularLocation>
</comment>
<evidence type="ECO:0000256" key="4">
    <source>
        <dbReference type="ARBA" id="ARBA00011967"/>
    </source>
</evidence>
<evidence type="ECO:0000256" key="7">
    <source>
        <dbReference type="ARBA" id="ARBA00022679"/>
    </source>
</evidence>
<protein>
    <recommendedName>
        <fullName evidence="5">Dol-P-Glc:Glc(2)Man(9)GlcNAc(2)-PP-Dol alpha-1,2-glucosyltransferase</fullName>
        <ecNumber evidence="4">2.4.1.256</ecNumber>
    </recommendedName>
</protein>
<keyword evidence="11 14" id="KW-0472">Membrane</keyword>
<evidence type="ECO:0000313" key="16">
    <source>
        <dbReference type="EMBL" id="GER54366.1"/>
    </source>
</evidence>
<name>A0A5A7RAQ4_STRAF</name>
<evidence type="ECO:0000256" key="10">
    <source>
        <dbReference type="ARBA" id="ARBA00022989"/>
    </source>
</evidence>
<keyword evidence="6" id="KW-0328">Glycosyltransferase</keyword>
<feature type="transmembrane region" description="Helical" evidence="14">
    <location>
        <begin position="47"/>
        <end position="66"/>
    </location>
</feature>
<keyword evidence="8 14" id="KW-0812">Transmembrane</keyword>
<gene>
    <name evidence="16" type="ORF">STAS_31950</name>
</gene>
<dbReference type="Pfam" id="PF04922">
    <property type="entry name" value="DIE2_ALG10"/>
    <property type="match status" value="1"/>
</dbReference>
<feature type="transmembrane region" description="Helical" evidence="14">
    <location>
        <begin position="229"/>
        <end position="249"/>
    </location>
</feature>
<organism evidence="16 17">
    <name type="scientific">Striga asiatica</name>
    <name type="common">Asiatic witchweed</name>
    <name type="synonym">Buchnera asiatica</name>
    <dbReference type="NCBI Taxonomy" id="4170"/>
    <lineage>
        <taxon>Eukaryota</taxon>
        <taxon>Viridiplantae</taxon>
        <taxon>Streptophyta</taxon>
        <taxon>Embryophyta</taxon>
        <taxon>Tracheophyta</taxon>
        <taxon>Spermatophyta</taxon>
        <taxon>Magnoliopsida</taxon>
        <taxon>eudicotyledons</taxon>
        <taxon>Gunneridae</taxon>
        <taxon>Pentapetalae</taxon>
        <taxon>asterids</taxon>
        <taxon>lamiids</taxon>
        <taxon>Lamiales</taxon>
        <taxon>Orobanchaceae</taxon>
        <taxon>Buchnereae</taxon>
        <taxon>Striga</taxon>
    </lineage>
</organism>
<evidence type="ECO:0000256" key="2">
    <source>
        <dbReference type="ARBA" id="ARBA00004922"/>
    </source>
</evidence>
<comment type="function">
    <text evidence="12">Dol-P-Glc:Glc(2)Man(9)GlcNAc(2)-PP-Dol alpha-1,2-glucosyltransferase that operates in the biosynthetic pathway of dolichol-linked oligosaccharides, the glycan precursors employed in protein asparagine (N)-glycosylation. The assembly of dolichol-linked oligosaccharides begins on the cytosolic side of the endoplasmic reticulum membrane and finishes in its lumen. The sequential addition of sugars to dolichol pyrophosphate produces dolichol-linked oligosaccharides containing fourteen sugars, including two GlcNAcs, nine mannoses and three glucoses. Once assembled, the oligosaccharide is transferred from the lipid to nascent proteins by oligosaccharyltransferases. In the lumen of the endoplasmic reticulum, adds the third and last glucose residue from dolichyl phosphate glucose (Dol-P-Glc) onto the lipid-linked oligosaccharide intermediate Glc(2)Man(9)GlcNAc(2)-PP-Dol to produce Glc(3)Man(9)GlcNAc(2)-PP-Dol.</text>
</comment>
<evidence type="ECO:0000256" key="3">
    <source>
        <dbReference type="ARBA" id="ARBA00010600"/>
    </source>
</evidence>
<dbReference type="OrthoDB" id="4769at2759"/>
<evidence type="ECO:0000256" key="5">
    <source>
        <dbReference type="ARBA" id="ARBA00018512"/>
    </source>
</evidence>
<dbReference type="InterPro" id="IPR016900">
    <property type="entry name" value="Alg10"/>
</dbReference>
<comment type="pathway">
    <text evidence="2">Protein modification; protein glycosylation.</text>
</comment>
<dbReference type="EMBL" id="BKCP01011070">
    <property type="protein sequence ID" value="GER54366.1"/>
    <property type="molecule type" value="Genomic_DNA"/>
</dbReference>
<evidence type="ECO:0000256" key="1">
    <source>
        <dbReference type="ARBA" id="ARBA00004477"/>
    </source>
</evidence>
<keyword evidence="9" id="KW-0256">Endoplasmic reticulum</keyword>
<proteinExistence type="inferred from homology"/>